<organism evidence="2 3">
    <name type="scientific">Anthostomella pinea</name>
    <dbReference type="NCBI Taxonomy" id="933095"/>
    <lineage>
        <taxon>Eukaryota</taxon>
        <taxon>Fungi</taxon>
        <taxon>Dikarya</taxon>
        <taxon>Ascomycota</taxon>
        <taxon>Pezizomycotina</taxon>
        <taxon>Sordariomycetes</taxon>
        <taxon>Xylariomycetidae</taxon>
        <taxon>Xylariales</taxon>
        <taxon>Xylariaceae</taxon>
        <taxon>Anthostomella</taxon>
    </lineage>
</organism>
<feature type="domain" description="DUF427" evidence="1">
    <location>
        <begin position="6"/>
        <end position="92"/>
    </location>
</feature>
<sequence length="100" mass="11185">MPSGHVKATANGTVVAESDTYELVEGNVYFPPASVKTEYLTKTDLSTHCPWKGDASYYSIKVGDKELTNAAWYYPTAFEKAQHFEDYVAFYKTKVDVTTV</sequence>
<protein>
    <submittedName>
        <fullName evidence="2">Uu.00g047890.m01.CDS01</fullName>
    </submittedName>
</protein>
<dbReference type="PANTHER" id="PTHR34310">
    <property type="entry name" value="DUF427 DOMAIN PROTEIN (AFU_ORTHOLOGUE AFUA_3G02220)"/>
    <property type="match status" value="1"/>
</dbReference>
<proteinExistence type="predicted"/>
<accession>A0AAI8VBN0</accession>
<reference evidence="2" key="1">
    <citation type="submission" date="2023-10" db="EMBL/GenBank/DDBJ databases">
        <authorList>
            <person name="Hackl T."/>
        </authorList>
    </citation>
    <scope>NUCLEOTIDE SEQUENCE</scope>
</reference>
<gene>
    <name evidence="2" type="ORF">KHLLAP_LOCUS2404</name>
</gene>
<dbReference type="PANTHER" id="PTHR34310:SF5">
    <property type="entry name" value="DUF427 DOMAIN PROTEIN (AFU_ORTHOLOGUE AFUA_3G02220)"/>
    <property type="match status" value="1"/>
</dbReference>
<dbReference type="EMBL" id="CAUWAG010000003">
    <property type="protein sequence ID" value="CAJ2501936.1"/>
    <property type="molecule type" value="Genomic_DNA"/>
</dbReference>
<evidence type="ECO:0000259" key="1">
    <source>
        <dbReference type="Pfam" id="PF04248"/>
    </source>
</evidence>
<dbReference type="AlphaFoldDB" id="A0AAI8VBN0"/>
<dbReference type="InterPro" id="IPR007361">
    <property type="entry name" value="DUF427"/>
</dbReference>
<name>A0AAI8VBN0_9PEZI</name>
<dbReference type="Gene3D" id="2.170.150.40">
    <property type="entry name" value="Domain of unknown function (DUF427)"/>
    <property type="match status" value="1"/>
</dbReference>
<evidence type="ECO:0000313" key="3">
    <source>
        <dbReference type="Proteomes" id="UP001295740"/>
    </source>
</evidence>
<dbReference type="InterPro" id="IPR038694">
    <property type="entry name" value="DUF427_sf"/>
</dbReference>
<evidence type="ECO:0000313" key="2">
    <source>
        <dbReference type="EMBL" id="CAJ2501936.1"/>
    </source>
</evidence>
<dbReference type="Pfam" id="PF04248">
    <property type="entry name" value="NTP_transf_9"/>
    <property type="match status" value="1"/>
</dbReference>
<keyword evidence="3" id="KW-1185">Reference proteome</keyword>
<comment type="caution">
    <text evidence="2">The sequence shown here is derived from an EMBL/GenBank/DDBJ whole genome shotgun (WGS) entry which is preliminary data.</text>
</comment>
<dbReference type="Proteomes" id="UP001295740">
    <property type="component" value="Unassembled WGS sequence"/>
</dbReference>